<evidence type="ECO:0000313" key="3">
    <source>
        <dbReference type="EMBL" id="SOD96665.1"/>
    </source>
</evidence>
<keyword evidence="4" id="KW-1185">Reference proteome</keyword>
<dbReference type="PANTHER" id="PTHR41339">
    <property type="entry name" value="LIPL48"/>
    <property type="match status" value="1"/>
</dbReference>
<sequence>MQFIKRYQSLLLLAIGLTVTISACKNDDEPTIDPLSITSINPTQAPIGASIVITGTSFNATPASNTVVFSGNAPAQVTAATTTSLTVVVPATAQNGPISITSGGVTVQSPSTASFTIANRPVETLPNSITASRTLSANTIYALKGYVYVTNNAVLTIEPGTIIRGYTGSQDPEGQNRPGTLIIDRGSRIEAKGTATQPIIFTSSQPAGSRKYGDWGGVVLIGRAPSNQGTSRAFEGGIRGTFDATLNVSNDNSGTMQYVRIEFPGVALSATPNSEINGLTLYQVGSGTTLDHIQVSYSGDDAFEWFGGTANAKYLVALRTFDDDFDTDFGYSGKVQFGVALRDPNVADQSGSEAFESDNFDPGVPVTAGLPITSPIFANMSAFAFNPGVPSSANTPGGSGAYRAAMHLRRNTRISIYNSVMTGFPEGLRLEGTTAGTLANINDGSLELQGIVLGNSEVPNSTTVVRGIGDVTTGAAQAYFNLASRKNQIIGTDITSLLLNAQNFNLTAPNFLPQATSPLLVAANAATGGKLADSFFTAAPYRGAFNTENWLAGWTNFDPQNANYDK</sequence>
<dbReference type="Proteomes" id="UP000219452">
    <property type="component" value="Unassembled WGS sequence"/>
</dbReference>
<dbReference type="InterPro" id="IPR013783">
    <property type="entry name" value="Ig-like_fold"/>
</dbReference>
<dbReference type="SUPFAM" id="SSF81296">
    <property type="entry name" value="E set domains"/>
    <property type="match status" value="1"/>
</dbReference>
<organism evidence="3 4">
    <name type="scientific">Spirosoma fluviale</name>
    <dbReference type="NCBI Taxonomy" id="1597977"/>
    <lineage>
        <taxon>Bacteria</taxon>
        <taxon>Pseudomonadati</taxon>
        <taxon>Bacteroidota</taxon>
        <taxon>Cytophagia</taxon>
        <taxon>Cytophagales</taxon>
        <taxon>Cytophagaceae</taxon>
        <taxon>Spirosoma</taxon>
    </lineage>
</organism>
<reference evidence="4" key="1">
    <citation type="submission" date="2017-09" db="EMBL/GenBank/DDBJ databases">
        <authorList>
            <person name="Varghese N."/>
            <person name="Submissions S."/>
        </authorList>
    </citation>
    <scope>NUCLEOTIDE SEQUENCE [LARGE SCALE GENOMIC DNA]</scope>
    <source>
        <strain evidence="4">DSM 29961</strain>
    </source>
</reference>
<evidence type="ECO:0000313" key="4">
    <source>
        <dbReference type="Proteomes" id="UP000219452"/>
    </source>
</evidence>
<dbReference type="InterPro" id="IPR014756">
    <property type="entry name" value="Ig_E-set"/>
</dbReference>
<protein>
    <submittedName>
        <fullName evidence="3">IPT/TIG domain-containing protein</fullName>
    </submittedName>
</protein>
<accession>A0A286GM94</accession>
<dbReference type="PANTHER" id="PTHR41339:SF1">
    <property type="entry name" value="SECRETED PROTEIN"/>
    <property type="match status" value="1"/>
</dbReference>
<dbReference type="Gene3D" id="2.60.40.10">
    <property type="entry name" value="Immunoglobulins"/>
    <property type="match status" value="1"/>
</dbReference>
<feature type="chain" id="PRO_5012606129" evidence="1">
    <location>
        <begin position="24"/>
        <end position="566"/>
    </location>
</feature>
<dbReference type="OrthoDB" id="1521716at2"/>
<evidence type="ECO:0000256" key="1">
    <source>
        <dbReference type="SAM" id="SignalP"/>
    </source>
</evidence>
<gene>
    <name evidence="3" type="ORF">SAMN06269250_5435</name>
</gene>
<dbReference type="Pfam" id="PF01833">
    <property type="entry name" value="TIG"/>
    <property type="match status" value="1"/>
</dbReference>
<keyword evidence="1" id="KW-0732">Signal</keyword>
<dbReference type="AlphaFoldDB" id="A0A286GM94"/>
<proteinExistence type="predicted"/>
<evidence type="ECO:0000259" key="2">
    <source>
        <dbReference type="Pfam" id="PF01833"/>
    </source>
</evidence>
<dbReference type="InterPro" id="IPR002909">
    <property type="entry name" value="IPT_dom"/>
</dbReference>
<name>A0A286GM94_9BACT</name>
<dbReference type="RefSeq" id="WP_097130151.1">
    <property type="nucleotide sequence ID" value="NZ_OCNH01000006.1"/>
</dbReference>
<feature type="signal peptide" evidence="1">
    <location>
        <begin position="1"/>
        <end position="23"/>
    </location>
</feature>
<dbReference type="CDD" id="cd00102">
    <property type="entry name" value="IPT"/>
    <property type="match status" value="1"/>
</dbReference>
<dbReference type="EMBL" id="OCNH01000006">
    <property type="protein sequence ID" value="SOD96665.1"/>
    <property type="molecule type" value="Genomic_DNA"/>
</dbReference>
<dbReference type="PROSITE" id="PS51257">
    <property type="entry name" value="PROKAR_LIPOPROTEIN"/>
    <property type="match status" value="1"/>
</dbReference>
<feature type="domain" description="IPT/TIG" evidence="2">
    <location>
        <begin position="36"/>
        <end position="116"/>
    </location>
</feature>